<evidence type="ECO:0000313" key="1">
    <source>
        <dbReference type="EMBL" id="PON68165.1"/>
    </source>
</evidence>
<gene>
    <name evidence="1" type="ORF">PanWU01x14_097250</name>
</gene>
<proteinExistence type="predicted"/>
<sequence>MMHKQPMLDKSQVEIPAPLEVVVRYAEQALKDGQTISVPMPADIVGYEHTLIVLQEDIVQFGKLEEISATCIAIYLKSVPLL</sequence>
<dbReference type="Proteomes" id="UP000237105">
    <property type="component" value="Unassembled WGS sequence"/>
</dbReference>
<dbReference type="OrthoDB" id="10586808at2759"/>
<reference evidence="2" key="1">
    <citation type="submission" date="2016-06" db="EMBL/GenBank/DDBJ databases">
        <title>Parallel loss of symbiosis genes in relatives of nitrogen-fixing non-legume Parasponia.</title>
        <authorList>
            <person name="Van Velzen R."/>
            <person name="Holmer R."/>
            <person name="Bu F."/>
            <person name="Rutten L."/>
            <person name="Van Zeijl A."/>
            <person name="Liu W."/>
            <person name="Santuari L."/>
            <person name="Cao Q."/>
            <person name="Sharma T."/>
            <person name="Shen D."/>
            <person name="Roswanjaya Y."/>
            <person name="Wardhani T."/>
            <person name="Kalhor M.S."/>
            <person name="Jansen J."/>
            <person name="Van den Hoogen J."/>
            <person name="Gungor B."/>
            <person name="Hartog M."/>
            <person name="Hontelez J."/>
            <person name="Verver J."/>
            <person name="Yang W.-C."/>
            <person name="Schijlen E."/>
            <person name="Repin R."/>
            <person name="Schilthuizen M."/>
            <person name="Schranz E."/>
            <person name="Heidstra R."/>
            <person name="Miyata K."/>
            <person name="Fedorova E."/>
            <person name="Kohlen W."/>
            <person name="Bisseling T."/>
            <person name="Smit S."/>
            <person name="Geurts R."/>
        </authorList>
    </citation>
    <scope>NUCLEOTIDE SEQUENCE [LARGE SCALE GENOMIC DNA]</scope>
    <source>
        <strain evidence="2">cv. WU1-14</strain>
    </source>
</reference>
<accession>A0A2P5D4I9</accession>
<protein>
    <submittedName>
        <fullName evidence="1">Uncharacterized protein</fullName>
    </submittedName>
</protein>
<evidence type="ECO:0000313" key="2">
    <source>
        <dbReference type="Proteomes" id="UP000237105"/>
    </source>
</evidence>
<keyword evidence="2" id="KW-1185">Reference proteome</keyword>
<comment type="caution">
    <text evidence="1">The sequence shown here is derived from an EMBL/GenBank/DDBJ whole genome shotgun (WGS) entry which is preliminary data.</text>
</comment>
<name>A0A2P5D4I9_PARAD</name>
<dbReference type="EMBL" id="JXTB01000065">
    <property type="protein sequence ID" value="PON68165.1"/>
    <property type="molecule type" value="Genomic_DNA"/>
</dbReference>
<organism evidence="1 2">
    <name type="scientific">Parasponia andersonii</name>
    <name type="common">Sponia andersonii</name>
    <dbReference type="NCBI Taxonomy" id="3476"/>
    <lineage>
        <taxon>Eukaryota</taxon>
        <taxon>Viridiplantae</taxon>
        <taxon>Streptophyta</taxon>
        <taxon>Embryophyta</taxon>
        <taxon>Tracheophyta</taxon>
        <taxon>Spermatophyta</taxon>
        <taxon>Magnoliopsida</taxon>
        <taxon>eudicotyledons</taxon>
        <taxon>Gunneridae</taxon>
        <taxon>Pentapetalae</taxon>
        <taxon>rosids</taxon>
        <taxon>fabids</taxon>
        <taxon>Rosales</taxon>
        <taxon>Cannabaceae</taxon>
        <taxon>Parasponia</taxon>
    </lineage>
</organism>
<dbReference type="AlphaFoldDB" id="A0A2P5D4I9"/>